<proteinExistence type="inferred from homology"/>
<feature type="domain" description="FAD-binding FR-type" evidence="14">
    <location>
        <begin position="390"/>
        <end position="531"/>
    </location>
</feature>
<dbReference type="Gene3D" id="2.40.30.10">
    <property type="entry name" value="Translation factors"/>
    <property type="match status" value="1"/>
</dbReference>
<organism evidence="15 16">
    <name type="scientific">Dioscorea cayennensis subsp. rotundata</name>
    <name type="common">White Guinea yam</name>
    <name type="synonym">Dioscorea rotundata</name>
    <dbReference type="NCBI Taxonomy" id="55577"/>
    <lineage>
        <taxon>Eukaryota</taxon>
        <taxon>Viridiplantae</taxon>
        <taxon>Streptophyta</taxon>
        <taxon>Embryophyta</taxon>
        <taxon>Tracheophyta</taxon>
        <taxon>Spermatophyta</taxon>
        <taxon>Magnoliopsida</taxon>
        <taxon>Liliopsida</taxon>
        <taxon>Dioscoreales</taxon>
        <taxon>Dioscoreaceae</taxon>
        <taxon>Dioscorea</taxon>
    </lineage>
</organism>
<evidence type="ECO:0000256" key="9">
    <source>
        <dbReference type="ARBA" id="ARBA00022857"/>
    </source>
</evidence>
<dbReference type="Gene3D" id="1.10.238.10">
    <property type="entry name" value="EF-hand"/>
    <property type="match status" value="1"/>
</dbReference>
<dbReference type="FunFam" id="1.10.238.10:FF:000049">
    <property type="entry name" value="Respiratory burst oxidase homolog A"/>
    <property type="match status" value="1"/>
</dbReference>
<evidence type="ECO:0000256" key="3">
    <source>
        <dbReference type="ARBA" id="ARBA00022559"/>
    </source>
</evidence>
<dbReference type="GO" id="GO:0005509">
    <property type="term" value="F:calcium ion binding"/>
    <property type="evidence" value="ECO:0007669"/>
    <property type="project" value="InterPro"/>
</dbReference>
<protein>
    <submittedName>
        <fullName evidence="16">Respiratory burst oxidase homolog protein H isoform X3</fullName>
    </submittedName>
</protein>
<dbReference type="PANTHER" id="PTHR11972:SF54">
    <property type="entry name" value="RESPIRATORY BURST OXIDASE HOMOLOG PROTEIN J-RELATED"/>
    <property type="match status" value="1"/>
</dbReference>
<keyword evidence="4" id="KW-0285">Flavoprotein</keyword>
<keyword evidence="15" id="KW-1185">Reference proteome</keyword>
<evidence type="ECO:0000256" key="5">
    <source>
        <dbReference type="ARBA" id="ARBA00022692"/>
    </source>
</evidence>
<feature type="domain" description="EF-hand" evidence="13">
    <location>
        <begin position="173"/>
        <end position="208"/>
    </location>
</feature>
<dbReference type="InterPro" id="IPR018247">
    <property type="entry name" value="EF_Hand_1_Ca_BS"/>
</dbReference>
<accession>A0AB40CZ18</accession>
<evidence type="ECO:0000313" key="16">
    <source>
        <dbReference type="RefSeq" id="XP_039144654.1"/>
    </source>
</evidence>
<keyword evidence="10" id="KW-1133">Transmembrane helix</keyword>
<dbReference type="SUPFAM" id="SSF63380">
    <property type="entry name" value="Riboflavin synthase domain-like"/>
    <property type="match status" value="1"/>
</dbReference>
<keyword evidence="12" id="KW-0472">Membrane</keyword>
<keyword evidence="7" id="KW-0274">FAD</keyword>
<keyword evidence="6" id="KW-0479">Metal-binding</keyword>
<evidence type="ECO:0000256" key="7">
    <source>
        <dbReference type="ARBA" id="ARBA00022827"/>
    </source>
</evidence>
<evidence type="ECO:0000259" key="14">
    <source>
        <dbReference type="PROSITE" id="PS51384"/>
    </source>
</evidence>
<evidence type="ECO:0000259" key="13">
    <source>
        <dbReference type="PROSITE" id="PS50222"/>
    </source>
</evidence>
<sequence length="749" mass="85065">MATSNDYINSAQMDNREQCFSRELKSSPPETSMAGQQRASVQASPSFANRILRQPSKLRASMRVLSMNARAVPAVIKRLRSSAELGLKGLRFLDKNSGKDGSGWKSVERRFEQLAVDGRLPRENFGRCIGMADSKEFAGELFDALARRRMLDPDNGVTKDQLKGFWEEMSDQNFDSRLQIFFDMCDKNGDGKLTEDEVKEVIILSASANKLAKLKANAATYAALIMEELDPDHHGYIEIWQLETLLRGMVSSSTQGHESNLKNTQTLAKTMIPKRYRSPINKFVTMAADFTLEHWKRIWILSFWLMLNIGLFTWKFIEFRRKTAYEVMGYCVSVAKGSAETLKLNMALILFPVCRNTITRLRSTALSRIIPFDDNINFHKAWMYISIPLTIYISERLTRVLREKNYHVNIIKAAIYPGNVLSIQMRKPPGFRYKSGMYLFLKCPDVSPFEWHPFSITSAPGDPFLSVHIRTLGDWTTELRNLFAKACEVEVVAKKVNLVRQETTVIADAQVQPTSFPKLLIDGPYGAPAQNYKKYDILLLIGLGIGATPFISILRDLLNDIKANEELQRTHATDADLIKAKGPGRAYFYWVTREQGSFEWFKGVMNDVGESDHNVLCINLLLLVGFSSCTTARNRSTKSECSLQNVIEMHNYLTSVYEEGDARSALIAMVQSLQHAKNGLDIVSGSRIRTHFARPNWRKVYTDLANAHKSARIGVFYCGPPTLTKQLRDLSVEFSHETSTRFHFHKENF</sequence>
<evidence type="ECO:0000256" key="11">
    <source>
        <dbReference type="ARBA" id="ARBA00023002"/>
    </source>
</evidence>
<dbReference type="Pfam" id="PF08022">
    <property type="entry name" value="FAD_binding_8"/>
    <property type="match status" value="1"/>
</dbReference>
<dbReference type="GeneID" id="120282010"/>
<comment type="subcellular location">
    <subcellularLocation>
        <location evidence="1">Membrane</location>
        <topology evidence="1">Multi-pass membrane protein</topology>
    </subcellularLocation>
</comment>
<keyword evidence="8" id="KW-0106">Calcium</keyword>
<gene>
    <name evidence="16" type="primary">LOC120282010</name>
</gene>
<dbReference type="PANTHER" id="PTHR11972">
    <property type="entry name" value="NADPH OXIDASE"/>
    <property type="match status" value="1"/>
</dbReference>
<keyword evidence="5" id="KW-0812">Transmembrane</keyword>
<evidence type="ECO:0000256" key="2">
    <source>
        <dbReference type="ARBA" id="ARBA00007975"/>
    </source>
</evidence>
<dbReference type="PROSITE" id="PS50222">
    <property type="entry name" value="EF_HAND_2"/>
    <property type="match status" value="1"/>
</dbReference>
<dbReference type="SUPFAM" id="SSF47473">
    <property type="entry name" value="EF-hand"/>
    <property type="match status" value="1"/>
</dbReference>
<dbReference type="InterPro" id="IPR011992">
    <property type="entry name" value="EF-hand-dom_pair"/>
</dbReference>
<dbReference type="InterPro" id="IPR002048">
    <property type="entry name" value="EF_hand_dom"/>
</dbReference>
<dbReference type="CDD" id="cd06186">
    <property type="entry name" value="NOX_Duox_like_FAD_NADP"/>
    <property type="match status" value="1"/>
</dbReference>
<evidence type="ECO:0000256" key="8">
    <source>
        <dbReference type="ARBA" id="ARBA00022837"/>
    </source>
</evidence>
<dbReference type="AlphaFoldDB" id="A0AB40CZ18"/>
<keyword evidence="3" id="KW-0575">Peroxidase</keyword>
<dbReference type="InterPro" id="IPR039261">
    <property type="entry name" value="FNR_nucleotide-bd"/>
</dbReference>
<dbReference type="Pfam" id="PF08030">
    <property type="entry name" value="NAD_binding_6"/>
    <property type="match status" value="2"/>
</dbReference>
<dbReference type="GO" id="GO:0004601">
    <property type="term" value="F:peroxidase activity"/>
    <property type="evidence" value="ECO:0007669"/>
    <property type="project" value="UniProtKB-KW"/>
</dbReference>
<dbReference type="SUPFAM" id="SSF52343">
    <property type="entry name" value="Ferredoxin reductase-like, C-terminal NADP-linked domain"/>
    <property type="match status" value="1"/>
</dbReference>
<evidence type="ECO:0000256" key="4">
    <source>
        <dbReference type="ARBA" id="ARBA00022630"/>
    </source>
</evidence>
<evidence type="ECO:0000256" key="6">
    <source>
        <dbReference type="ARBA" id="ARBA00022723"/>
    </source>
</evidence>
<dbReference type="GO" id="GO:0005886">
    <property type="term" value="C:plasma membrane"/>
    <property type="evidence" value="ECO:0007669"/>
    <property type="project" value="TreeGrafter"/>
</dbReference>
<evidence type="ECO:0000256" key="10">
    <source>
        <dbReference type="ARBA" id="ARBA00022989"/>
    </source>
</evidence>
<evidence type="ECO:0000256" key="12">
    <source>
        <dbReference type="ARBA" id="ARBA00023136"/>
    </source>
</evidence>
<keyword evidence="11" id="KW-0560">Oxidoreductase</keyword>
<evidence type="ECO:0000313" key="15">
    <source>
        <dbReference type="Proteomes" id="UP001515500"/>
    </source>
</evidence>
<dbReference type="InterPro" id="IPR013121">
    <property type="entry name" value="Fe_red_NAD-bd_6"/>
</dbReference>
<dbReference type="CDD" id="cd00051">
    <property type="entry name" value="EFh"/>
    <property type="match status" value="2"/>
</dbReference>
<dbReference type="Gene3D" id="3.40.50.80">
    <property type="entry name" value="Nucleotide-binding domain of ferredoxin-NADP reductase (FNR) module"/>
    <property type="match status" value="1"/>
</dbReference>
<dbReference type="RefSeq" id="XP_039144654.1">
    <property type="nucleotide sequence ID" value="XM_039288720.1"/>
</dbReference>
<dbReference type="InterPro" id="IPR050369">
    <property type="entry name" value="RBOH/FRE"/>
</dbReference>
<dbReference type="InterPro" id="IPR013623">
    <property type="entry name" value="NADPH_Ox"/>
</dbReference>
<comment type="similarity">
    <text evidence="2">Belongs to the RBOH (TC 5.B.1.3) family.</text>
</comment>
<dbReference type="PROSITE" id="PS00018">
    <property type="entry name" value="EF_HAND_1"/>
    <property type="match status" value="1"/>
</dbReference>
<dbReference type="PROSITE" id="PS51384">
    <property type="entry name" value="FAD_FR"/>
    <property type="match status" value="1"/>
</dbReference>
<name>A0AB40CZ18_DIOCR</name>
<keyword evidence="9" id="KW-0521">NADP</keyword>
<dbReference type="InterPro" id="IPR017927">
    <property type="entry name" value="FAD-bd_FR_type"/>
</dbReference>
<dbReference type="Proteomes" id="UP001515500">
    <property type="component" value="Chromosome 18"/>
</dbReference>
<reference evidence="16" key="1">
    <citation type="submission" date="2025-08" db="UniProtKB">
        <authorList>
            <consortium name="RefSeq"/>
        </authorList>
    </citation>
    <scope>IDENTIFICATION</scope>
</reference>
<dbReference type="FunFam" id="2.40.30.10:FF:000019">
    <property type="entry name" value="Respiratory burst oxidase homolog A"/>
    <property type="match status" value="1"/>
</dbReference>
<dbReference type="InterPro" id="IPR013112">
    <property type="entry name" value="FAD-bd_8"/>
</dbReference>
<dbReference type="InterPro" id="IPR017938">
    <property type="entry name" value="Riboflavin_synthase-like_b-brl"/>
</dbReference>
<evidence type="ECO:0000256" key="1">
    <source>
        <dbReference type="ARBA" id="ARBA00004141"/>
    </source>
</evidence>
<dbReference type="GO" id="GO:0016174">
    <property type="term" value="F:NAD(P)H oxidase H2O2-forming activity"/>
    <property type="evidence" value="ECO:0007669"/>
    <property type="project" value="TreeGrafter"/>
</dbReference>
<dbReference type="Pfam" id="PF08414">
    <property type="entry name" value="NADPH_Ox"/>
    <property type="match status" value="1"/>
</dbReference>